<evidence type="ECO:0000313" key="3">
    <source>
        <dbReference type="Proteomes" id="UP000186108"/>
    </source>
</evidence>
<dbReference type="Gene3D" id="6.10.180.30">
    <property type="match status" value="1"/>
</dbReference>
<reference evidence="2 3" key="1">
    <citation type="submission" date="2014-07" db="EMBL/GenBank/DDBJ databases">
        <authorList>
            <person name="Zhang J.E."/>
            <person name="Yang H."/>
            <person name="Guo J."/>
            <person name="Deng Z."/>
            <person name="Luo H."/>
            <person name="Luo M."/>
            <person name="Zhao B."/>
        </authorList>
    </citation>
    <scope>NUCLEOTIDE SEQUENCE [LARGE SCALE GENOMIC DNA]</scope>
    <source>
        <strain evidence="2 3">1CP</strain>
        <plasmid evidence="3">Plasmid pr1cp1</plasmid>
    </source>
</reference>
<name>A0A1B1KHI1_RHOOP</name>
<evidence type="ECO:0000256" key="1">
    <source>
        <dbReference type="SAM" id="MobiDB-lite"/>
    </source>
</evidence>
<dbReference type="EMBL" id="CP009112">
    <property type="protein sequence ID" value="ANS32059.1"/>
    <property type="molecule type" value="Genomic_DNA"/>
</dbReference>
<dbReference type="PATRIC" id="fig|37919.13.peg.7855"/>
<sequence>MVNDVGRHMRPSRGTSTVNVPHDLHALARAAVRLVRRKTGRPYSLMQFTQEAFAAQLRVIAETYNDGRAIEPDAEPLEPGKAV</sequence>
<feature type="region of interest" description="Disordered" evidence="1">
    <location>
        <begin position="1"/>
        <end position="20"/>
    </location>
</feature>
<evidence type="ECO:0008006" key="4">
    <source>
        <dbReference type="Google" id="ProtNLM"/>
    </source>
</evidence>
<keyword evidence="2" id="KW-0614">Plasmid</keyword>
<dbReference type="AlphaFoldDB" id="A0A1B1KHI1"/>
<geneLocation type="plasmid" evidence="3">
    <name>pr1cp1</name>
</geneLocation>
<gene>
    <name evidence="2" type="ORF">R1CP_37275</name>
</gene>
<proteinExistence type="predicted"/>
<organism evidence="2 3">
    <name type="scientific">Rhodococcus opacus</name>
    <name type="common">Nocardia opaca</name>
    <dbReference type="NCBI Taxonomy" id="37919"/>
    <lineage>
        <taxon>Bacteria</taxon>
        <taxon>Bacillati</taxon>
        <taxon>Actinomycetota</taxon>
        <taxon>Actinomycetes</taxon>
        <taxon>Mycobacteriales</taxon>
        <taxon>Nocardiaceae</taxon>
        <taxon>Rhodococcus</taxon>
    </lineage>
</organism>
<evidence type="ECO:0000313" key="2">
    <source>
        <dbReference type="EMBL" id="ANS32059.1"/>
    </source>
</evidence>
<accession>A0A1B1KHI1</accession>
<dbReference type="Proteomes" id="UP000186108">
    <property type="component" value="Plasmid pR1CP1"/>
</dbReference>
<protein>
    <recommendedName>
        <fullName evidence="4">50S ribosomal protein L7ae</fullName>
    </recommendedName>
</protein>